<evidence type="ECO:0000256" key="7">
    <source>
        <dbReference type="ARBA" id="ARBA00023315"/>
    </source>
</evidence>
<evidence type="ECO:0000313" key="9">
    <source>
        <dbReference type="EMBL" id="QIM10743.1"/>
    </source>
</evidence>
<evidence type="ECO:0000256" key="1">
    <source>
        <dbReference type="ARBA" id="ARBA00004442"/>
    </source>
</evidence>
<sequence>MRLKKYILPLALLAALPITEAKAWSWGEWYEDLKINVADTWSCGRLDVYTPFYAWHNRLTYDKEHINKYNEEAWGFGLGKGLWKGNEWHGLYAMAFKDSNFYLETMIGYAYQYNWDISESGNWKVGAGYTIGVTQRHEYSYIPVPLPLPVAGLSYKNISLQAAYVPGIKNDGNVLFTWLKFSF</sequence>
<evidence type="ECO:0000256" key="2">
    <source>
        <dbReference type="ARBA" id="ARBA00006368"/>
    </source>
</evidence>
<comment type="similarity">
    <text evidence="2">Belongs to the lipid A palmitoyltransferase family.</text>
</comment>
<evidence type="ECO:0000256" key="4">
    <source>
        <dbReference type="ARBA" id="ARBA00022729"/>
    </source>
</evidence>
<evidence type="ECO:0000256" key="5">
    <source>
        <dbReference type="ARBA" id="ARBA00023136"/>
    </source>
</evidence>
<dbReference type="Pfam" id="PF07017">
    <property type="entry name" value="PagP"/>
    <property type="match status" value="1"/>
</dbReference>
<dbReference type="InterPro" id="IPR011250">
    <property type="entry name" value="OMP/PagP_B-barrel"/>
</dbReference>
<dbReference type="EMBL" id="MN990732">
    <property type="protein sequence ID" value="QIM10743.1"/>
    <property type="molecule type" value="Genomic_DNA"/>
</dbReference>
<proteinExistence type="inferred from homology"/>
<dbReference type="GO" id="GO:0009279">
    <property type="term" value="C:cell outer membrane"/>
    <property type="evidence" value="ECO:0007669"/>
    <property type="project" value="UniProtKB-SubCell"/>
</dbReference>
<evidence type="ECO:0000256" key="8">
    <source>
        <dbReference type="SAM" id="SignalP"/>
    </source>
</evidence>
<dbReference type="InterPro" id="IPR009746">
    <property type="entry name" value="LipidA_acyl_PagP"/>
</dbReference>
<keyword evidence="4 8" id="KW-0732">Signal</keyword>
<gene>
    <name evidence="9" type="primary">pagP</name>
    <name evidence="9" type="ORF">PlAlph_6350</name>
</gene>
<dbReference type="Gene3D" id="2.40.160.20">
    <property type="match status" value="1"/>
</dbReference>
<evidence type="ECO:0000256" key="6">
    <source>
        <dbReference type="ARBA" id="ARBA00023237"/>
    </source>
</evidence>
<keyword evidence="6" id="KW-0998">Cell outer membrane</keyword>
<comment type="subcellular location">
    <subcellularLocation>
        <location evidence="1">Cell outer membrane</location>
    </subcellularLocation>
</comment>
<evidence type="ECO:0000256" key="3">
    <source>
        <dbReference type="ARBA" id="ARBA00022679"/>
    </source>
</evidence>
<keyword evidence="5" id="KW-0472">Membrane</keyword>
<keyword evidence="7 9" id="KW-0012">Acyltransferase</keyword>
<protein>
    <submittedName>
        <fullName evidence="9">Lipid A palmitoyltransferase PagP</fullName>
        <ecNumber evidence="9">2.3.1.251</ecNumber>
    </submittedName>
</protein>
<keyword evidence="3 9" id="KW-0808">Transferase</keyword>
<reference evidence="9" key="1">
    <citation type="journal article" date="2020" name="J. ISSAAS">
        <title>Lactobacilli and other gastrointestinal microbiota of Peromyscus leucopus, reservoir host for agents of Lyme disease and other zoonoses in North America.</title>
        <authorList>
            <person name="Milovic A."/>
            <person name="Bassam K."/>
            <person name="Shao H."/>
            <person name="Chatzistamou I."/>
            <person name="Tufts D.M."/>
            <person name="Diuk-Wasser M."/>
            <person name="Barbour A.G."/>
        </authorList>
    </citation>
    <scope>NUCLEOTIDE SEQUENCE</scope>
    <source>
        <strain evidence="9">LL90</strain>
    </source>
</reference>
<dbReference type="EC" id="2.3.1.251" evidence="9"/>
<dbReference type="GO" id="GO:0016746">
    <property type="term" value="F:acyltransferase activity"/>
    <property type="evidence" value="ECO:0007669"/>
    <property type="project" value="UniProtKB-KW"/>
</dbReference>
<dbReference type="NCBIfam" id="NF008271">
    <property type="entry name" value="PRK11045.1"/>
    <property type="match status" value="1"/>
</dbReference>
<dbReference type="AlphaFoldDB" id="A0A6G8F3B1"/>
<dbReference type="SUPFAM" id="SSF56925">
    <property type="entry name" value="OMPA-like"/>
    <property type="match status" value="1"/>
</dbReference>
<accession>A0A6G8F3B1</accession>
<feature type="signal peptide" evidence="8">
    <location>
        <begin position="1"/>
        <end position="23"/>
    </location>
</feature>
<feature type="chain" id="PRO_5026318335" evidence="8">
    <location>
        <begin position="24"/>
        <end position="183"/>
    </location>
</feature>
<organism evidence="9">
    <name type="scientific">uncultured Alphaproteobacteria bacterium</name>
    <dbReference type="NCBI Taxonomy" id="91750"/>
    <lineage>
        <taxon>Bacteria</taxon>
        <taxon>Pseudomonadati</taxon>
        <taxon>Pseudomonadota</taxon>
        <taxon>Alphaproteobacteria</taxon>
        <taxon>environmental samples</taxon>
    </lineage>
</organism>
<name>A0A6G8F3B1_9PROT</name>